<dbReference type="AlphaFoldDB" id="A0A0B0N5N9"/>
<name>A0A0B0N5N9_GOSAR</name>
<keyword evidence="2" id="KW-1185">Reference proteome</keyword>
<proteinExistence type="predicted"/>
<dbReference type="EMBL" id="JRRC01489177">
    <property type="protein sequence ID" value="KHG08115.1"/>
    <property type="molecule type" value="Genomic_DNA"/>
</dbReference>
<evidence type="ECO:0000313" key="2">
    <source>
        <dbReference type="Proteomes" id="UP000032142"/>
    </source>
</evidence>
<gene>
    <name evidence="1" type="ORF">F383_34835</name>
</gene>
<evidence type="ECO:0000313" key="1">
    <source>
        <dbReference type="EMBL" id="KHG08115.1"/>
    </source>
</evidence>
<reference evidence="2" key="1">
    <citation type="submission" date="2014-09" db="EMBL/GenBank/DDBJ databases">
        <authorList>
            <person name="Mudge J."/>
            <person name="Ramaraj T."/>
            <person name="Lindquist I.E."/>
            <person name="Bharti A.K."/>
            <person name="Sundararajan A."/>
            <person name="Cameron C.T."/>
            <person name="Woodward J.E."/>
            <person name="May G.D."/>
            <person name="Brubaker C."/>
            <person name="Broadhvest J."/>
            <person name="Wilkins T.A."/>
        </authorList>
    </citation>
    <scope>NUCLEOTIDE SEQUENCE</scope>
    <source>
        <strain evidence="2">cv. AKA8401</strain>
    </source>
</reference>
<organism evidence="1 2">
    <name type="scientific">Gossypium arboreum</name>
    <name type="common">Tree cotton</name>
    <name type="synonym">Gossypium nanking</name>
    <dbReference type="NCBI Taxonomy" id="29729"/>
    <lineage>
        <taxon>Eukaryota</taxon>
        <taxon>Viridiplantae</taxon>
        <taxon>Streptophyta</taxon>
        <taxon>Embryophyta</taxon>
        <taxon>Tracheophyta</taxon>
        <taxon>Spermatophyta</taxon>
        <taxon>Magnoliopsida</taxon>
        <taxon>eudicotyledons</taxon>
        <taxon>Gunneridae</taxon>
        <taxon>Pentapetalae</taxon>
        <taxon>rosids</taxon>
        <taxon>malvids</taxon>
        <taxon>Malvales</taxon>
        <taxon>Malvaceae</taxon>
        <taxon>Malvoideae</taxon>
        <taxon>Gossypium</taxon>
    </lineage>
</organism>
<keyword evidence="1" id="KW-0436">Ligase</keyword>
<dbReference type="GO" id="GO:0016874">
    <property type="term" value="F:ligase activity"/>
    <property type="evidence" value="ECO:0007669"/>
    <property type="project" value="UniProtKB-KW"/>
</dbReference>
<sequence length="106" mass="11990">MMIVKASLDSGIVRSIRCIEMVYFGSYECLWKRWQIGFTNGLFFVQTGRDTGVCLIRVRHTIMLHGRVSPGVGLRIKSVYPIGLTQPRHTDVSTGRVYYKGLHTGV</sequence>
<dbReference type="Proteomes" id="UP000032142">
    <property type="component" value="Unassembled WGS sequence"/>
</dbReference>
<protein>
    <submittedName>
        <fullName evidence="1">Alanine--tRNA ligase</fullName>
    </submittedName>
</protein>
<accession>A0A0B0N5N9</accession>
<comment type="caution">
    <text evidence="1">The sequence shown here is derived from an EMBL/GenBank/DDBJ whole genome shotgun (WGS) entry which is preliminary data.</text>
</comment>